<sequence>MGSRLIGPGIIEIRSLGYDIEALDIEHELTRRGVGMIISKLEIPPVYYGDETLWVDMPLSYRVLERCPDELIVQISTELWFVAYELYGDPHSLARRLIPFDEHAFKILLLYRCWDIIYDRTGYGRMHLDPRLGLFIDGIAAPIYFDYDELYDDYDFDDNDSNGIYSGPRPEGRRSCRRHEAQGHCHCGGNGPELLARQGPAPSATLALDNFPVVTPSDSQARAPLQFGGFSNANNPSIPMNEPPNPNSQGAIPLYNGSHAAMPNRGVVVNGRGGREDFNTGPGVNQPPVYDAHAGSAPAQGDSIAPVAPTFGGFSDSTYGNITQQPASSREDGCRRGSDVNSSAADPPVGQPPAYRRNATGEYPPEKRGWH</sequence>
<gene>
    <name evidence="2" type="ORF">EJ05DRAFT_503636</name>
</gene>
<dbReference type="EMBL" id="ML996579">
    <property type="protein sequence ID" value="KAF2754685.1"/>
    <property type="molecule type" value="Genomic_DNA"/>
</dbReference>
<reference evidence="2" key="1">
    <citation type="journal article" date="2020" name="Stud. Mycol.">
        <title>101 Dothideomycetes genomes: a test case for predicting lifestyles and emergence of pathogens.</title>
        <authorList>
            <person name="Haridas S."/>
            <person name="Albert R."/>
            <person name="Binder M."/>
            <person name="Bloem J."/>
            <person name="Labutti K."/>
            <person name="Salamov A."/>
            <person name="Andreopoulos B."/>
            <person name="Baker S."/>
            <person name="Barry K."/>
            <person name="Bills G."/>
            <person name="Bluhm B."/>
            <person name="Cannon C."/>
            <person name="Castanera R."/>
            <person name="Culley D."/>
            <person name="Daum C."/>
            <person name="Ezra D."/>
            <person name="Gonzalez J."/>
            <person name="Henrissat B."/>
            <person name="Kuo A."/>
            <person name="Liang C."/>
            <person name="Lipzen A."/>
            <person name="Lutzoni F."/>
            <person name="Magnuson J."/>
            <person name="Mondo S."/>
            <person name="Nolan M."/>
            <person name="Ohm R."/>
            <person name="Pangilinan J."/>
            <person name="Park H.-J."/>
            <person name="Ramirez L."/>
            <person name="Alfaro M."/>
            <person name="Sun H."/>
            <person name="Tritt A."/>
            <person name="Yoshinaga Y."/>
            <person name="Zwiers L.-H."/>
            <person name="Turgeon B."/>
            <person name="Goodwin S."/>
            <person name="Spatafora J."/>
            <person name="Crous P."/>
            <person name="Grigoriev I."/>
        </authorList>
    </citation>
    <scope>NUCLEOTIDE SEQUENCE</scope>
    <source>
        <strain evidence="2">CBS 121739</strain>
    </source>
</reference>
<evidence type="ECO:0000256" key="1">
    <source>
        <dbReference type="SAM" id="MobiDB-lite"/>
    </source>
</evidence>
<dbReference type="AlphaFoldDB" id="A0A6A6VWY7"/>
<keyword evidence="3" id="KW-1185">Reference proteome</keyword>
<feature type="region of interest" description="Disordered" evidence="1">
    <location>
        <begin position="273"/>
        <end position="371"/>
    </location>
</feature>
<protein>
    <submittedName>
        <fullName evidence="2">Uncharacterized protein</fullName>
    </submittedName>
</protein>
<evidence type="ECO:0000313" key="3">
    <source>
        <dbReference type="Proteomes" id="UP000799437"/>
    </source>
</evidence>
<accession>A0A6A6VWY7</accession>
<organism evidence="2 3">
    <name type="scientific">Pseudovirgaria hyperparasitica</name>
    <dbReference type="NCBI Taxonomy" id="470096"/>
    <lineage>
        <taxon>Eukaryota</taxon>
        <taxon>Fungi</taxon>
        <taxon>Dikarya</taxon>
        <taxon>Ascomycota</taxon>
        <taxon>Pezizomycotina</taxon>
        <taxon>Dothideomycetes</taxon>
        <taxon>Dothideomycetes incertae sedis</taxon>
        <taxon>Acrospermales</taxon>
        <taxon>Acrospermaceae</taxon>
        <taxon>Pseudovirgaria</taxon>
    </lineage>
</organism>
<feature type="compositionally biased region" description="Basic and acidic residues" evidence="1">
    <location>
        <begin position="329"/>
        <end position="338"/>
    </location>
</feature>
<proteinExistence type="predicted"/>
<dbReference type="Proteomes" id="UP000799437">
    <property type="component" value="Unassembled WGS sequence"/>
</dbReference>
<name>A0A6A6VWY7_9PEZI</name>
<dbReference type="RefSeq" id="XP_033597136.1">
    <property type="nucleotide sequence ID" value="XM_033747447.1"/>
</dbReference>
<dbReference type="GeneID" id="54488501"/>
<feature type="compositionally biased region" description="Polar residues" evidence="1">
    <location>
        <begin position="315"/>
        <end position="328"/>
    </location>
</feature>
<evidence type="ECO:0000313" key="2">
    <source>
        <dbReference type="EMBL" id="KAF2754685.1"/>
    </source>
</evidence>